<evidence type="ECO:0000313" key="2">
    <source>
        <dbReference type="Proteomes" id="UP000494122"/>
    </source>
</evidence>
<accession>A0A2M9GTK1</accession>
<proteinExistence type="predicted"/>
<dbReference type="PROSITE" id="PS51257">
    <property type="entry name" value="PROKAR_LIPOPROTEIN"/>
    <property type="match status" value="1"/>
</dbReference>
<dbReference type="Proteomes" id="UP000494122">
    <property type="component" value="Unassembled WGS sequence"/>
</dbReference>
<gene>
    <name evidence="1" type="ORF">LMG3328_01459</name>
</gene>
<dbReference type="AlphaFoldDB" id="A0A2M9GTK1"/>
<evidence type="ECO:0008006" key="3">
    <source>
        <dbReference type="Google" id="ProtNLM"/>
    </source>
</evidence>
<dbReference type="RefSeq" id="WP_100508988.1">
    <property type="nucleotide sequence ID" value="NZ_CADILE010000003.1"/>
</dbReference>
<reference evidence="1 2" key="1">
    <citation type="submission" date="2020-04" db="EMBL/GenBank/DDBJ databases">
        <authorList>
            <person name="De Canck E."/>
        </authorList>
    </citation>
    <scope>NUCLEOTIDE SEQUENCE [LARGE SCALE GENOMIC DNA]</scope>
    <source>
        <strain evidence="1 2">LMG 3328</strain>
    </source>
</reference>
<dbReference type="EMBL" id="CADILE010000003">
    <property type="protein sequence ID" value="CAB3844670.1"/>
    <property type="molecule type" value="Genomic_DNA"/>
</dbReference>
<sequence length="208" mass="22973">MLRHLLAIALFFSLAGCGTTLKPVKPNAQTGLFPTTVAVTPSHIQVAEPFNPAYRHMAFLKFNADRPNPQFVAYFQTSIKNMEVFEQVVTKAEIEPMIIEKQLQEKVTNVSDLLGLNLLSKQIGNFLIIDVDSQWKGSYNFESTLQAIDASTGKTMFKSSVQAFNWDGLDVPMFRPMLNAFVLWTKDKLPSAQASAATATTGPAAISR</sequence>
<protein>
    <recommendedName>
        <fullName evidence="3">Lipoprotein</fullName>
    </recommendedName>
</protein>
<name>A0A2M9GTK1_9BURK</name>
<organism evidence="1 2">
    <name type="scientific">Achromobacter ruhlandii</name>
    <dbReference type="NCBI Taxonomy" id="72557"/>
    <lineage>
        <taxon>Bacteria</taxon>
        <taxon>Pseudomonadati</taxon>
        <taxon>Pseudomonadota</taxon>
        <taxon>Betaproteobacteria</taxon>
        <taxon>Burkholderiales</taxon>
        <taxon>Alcaligenaceae</taxon>
        <taxon>Achromobacter</taxon>
    </lineage>
</organism>
<evidence type="ECO:0000313" key="1">
    <source>
        <dbReference type="EMBL" id="CAB3844670.1"/>
    </source>
</evidence>